<evidence type="ECO:0000313" key="3">
    <source>
        <dbReference type="Proteomes" id="UP000612899"/>
    </source>
</evidence>
<evidence type="ECO:0000256" key="1">
    <source>
        <dbReference type="SAM" id="SignalP"/>
    </source>
</evidence>
<evidence type="ECO:0008006" key="4">
    <source>
        <dbReference type="Google" id="ProtNLM"/>
    </source>
</evidence>
<feature type="signal peptide" evidence="1">
    <location>
        <begin position="1"/>
        <end position="23"/>
    </location>
</feature>
<evidence type="ECO:0000313" key="2">
    <source>
        <dbReference type="EMBL" id="GIH03575.1"/>
    </source>
</evidence>
<comment type="caution">
    <text evidence="2">The sequence shown here is derived from an EMBL/GenBank/DDBJ whole genome shotgun (WGS) entry which is preliminary data.</text>
</comment>
<name>A0A8J3Q5H6_9ACTN</name>
<organism evidence="2 3">
    <name type="scientific">Rhizocola hellebori</name>
    <dbReference type="NCBI Taxonomy" id="1392758"/>
    <lineage>
        <taxon>Bacteria</taxon>
        <taxon>Bacillati</taxon>
        <taxon>Actinomycetota</taxon>
        <taxon>Actinomycetes</taxon>
        <taxon>Micromonosporales</taxon>
        <taxon>Micromonosporaceae</taxon>
        <taxon>Rhizocola</taxon>
    </lineage>
</organism>
<dbReference type="Proteomes" id="UP000612899">
    <property type="component" value="Unassembled WGS sequence"/>
</dbReference>
<protein>
    <recommendedName>
        <fullName evidence="4">Peptidase</fullName>
    </recommendedName>
</protein>
<dbReference type="InterPro" id="IPR008930">
    <property type="entry name" value="Terpenoid_cyclase/PrenylTrfase"/>
</dbReference>
<dbReference type="SUPFAM" id="SSF48239">
    <property type="entry name" value="Terpenoid cyclases/Protein prenyltransferases"/>
    <property type="match status" value="1"/>
</dbReference>
<feature type="chain" id="PRO_5038996683" description="Peptidase" evidence="1">
    <location>
        <begin position="24"/>
        <end position="342"/>
    </location>
</feature>
<reference evidence="2" key="1">
    <citation type="submission" date="2021-01" db="EMBL/GenBank/DDBJ databases">
        <title>Whole genome shotgun sequence of Rhizocola hellebori NBRC 109834.</title>
        <authorList>
            <person name="Komaki H."/>
            <person name="Tamura T."/>
        </authorList>
    </citation>
    <scope>NUCLEOTIDE SEQUENCE</scope>
    <source>
        <strain evidence="2">NBRC 109834</strain>
    </source>
</reference>
<dbReference type="RefSeq" id="WP_203907482.1">
    <property type="nucleotide sequence ID" value="NZ_BONY01000008.1"/>
</dbReference>
<keyword evidence="3" id="KW-1185">Reference proteome</keyword>
<dbReference type="EMBL" id="BONY01000008">
    <property type="protein sequence ID" value="GIH03575.1"/>
    <property type="molecule type" value="Genomic_DNA"/>
</dbReference>
<gene>
    <name evidence="2" type="ORF">Rhe02_16420</name>
</gene>
<dbReference type="AlphaFoldDB" id="A0A8J3Q5H6"/>
<keyword evidence="1" id="KW-0732">Signal</keyword>
<dbReference type="Gene3D" id="1.50.10.20">
    <property type="match status" value="1"/>
</dbReference>
<sequence>MVRSLRHLSLVATGVLLTVTMGAAPAAATGHPTTRPDAAAGWLARQMVDGERFEVDFGGMIFPDQGLTIDAIFAFAAAKTANDYGSRALTWLARPEILSGYTGDGVTESYSGSTAKLALAVQVRGGNPASFGGQDLLARLRALLTPSGRFSDRSEFGDFSNMFGQSLAIIALERTAAGAPESAVSFVVASRCADGGFPVFLGEATCTSDTDATALAVQALIATGNRAQAAPAVQWLLSVQGPDGSFSALGTPNANSTGVAGQALREALRLAAAAKARQFVLSLQSGCSAPSAQRGAIAFDATGFDPATAARATAQGILGLTGPGLRHLTSAGSSSGAPSLTC</sequence>
<accession>A0A8J3Q5H6</accession>
<proteinExistence type="predicted"/>